<keyword evidence="2" id="KW-1185">Reference proteome</keyword>
<proteinExistence type="predicted"/>
<comment type="caution">
    <text evidence="1">The sequence shown here is derived from an EMBL/GenBank/DDBJ whole genome shotgun (WGS) entry which is preliminary data.</text>
</comment>
<evidence type="ECO:0000313" key="2">
    <source>
        <dbReference type="Proteomes" id="UP000647836"/>
    </source>
</evidence>
<sequence>MIALASINISNFLNSSSTSGLPAACDYASMYCNDATDDALAGKEPITEIASSKNLALKNKALLTFGKYAKCGTEEIKTYWNAGRIRDYVRSCYSFNMECARDFSVRGNSNAFWEAVIKWCADR</sequence>
<reference evidence="1 2" key="1">
    <citation type="submission" date="2020-10" db="EMBL/GenBank/DDBJ databases">
        <authorList>
            <person name="Castelo-Branco R."/>
            <person name="Eusebio N."/>
            <person name="Adriana R."/>
            <person name="Vieira A."/>
            <person name="Brugerolle De Fraissinette N."/>
            <person name="Rezende De Castro R."/>
            <person name="Schneider M.P."/>
            <person name="Vasconcelos V."/>
            <person name="Leao P.N."/>
        </authorList>
    </citation>
    <scope>NUCLEOTIDE SEQUENCE [LARGE SCALE GENOMIC DNA]</scope>
    <source>
        <strain evidence="1 2">LEGE 07299</strain>
    </source>
</reference>
<dbReference type="EMBL" id="JADEXF010000853">
    <property type="protein sequence ID" value="MBE9107451.1"/>
    <property type="molecule type" value="Genomic_DNA"/>
</dbReference>
<protein>
    <submittedName>
        <fullName evidence="1">Uncharacterized protein</fullName>
    </submittedName>
</protein>
<dbReference type="Proteomes" id="UP000647836">
    <property type="component" value="Unassembled WGS sequence"/>
</dbReference>
<name>A0ABR9U459_9NOSO</name>
<dbReference type="RefSeq" id="WP_194047281.1">
    <property type="nucleotide sequence ID" value="NZ_JADEXF010000853.1"/>
</dbReference>
<gene>
    <name evidence="1" type="ORF">IQ229_21715</name>
</gene>
<evidence type="ECO:0000313" key="1">
    <source>
        <dbReference type="EMBL" id="MBE9107451.1"/>
    </source>
</evidence>
<organism evidence="1 2">
    <name type="scientific">Nostoc cf. edaphicum LEGE 07299</name>
    <dbReference type="NCBI Taxonomy" id="2777974"/>
    <lineage>
        <taxon>Bacteria</taxon>
        <taxon>Bacillati</taxon>
        <taxon>Cyanobacteriota</taxon>
        <taxon>Cyanophyceae</taxon>
        <taxon>Nostocales</taxon>
        <taxon>Nostocaceae</taxon>
        <taxon>Nostoc</taxon>
    </lineage>
</organism>
<accession>A0ABR9U459</accession>